<reference evidence="1" key="1">
    <citation type="journal article" date="2015" name="Nature">
        <title>Complex archaea that bridge the gap between prokaryotes and eukaryotes.</title>
        <authorList>
            <person name="Spang A."/>
            <person name="Saw J.H."/>
            <person name="Jorgensen S.L."/>
            <person name="Zaremba-Niedzwiedzka K."/>
            <person name="Martijn J."/>
            <person name="Lind A.E."/>
            <person name="van Eijk R."/>
            <person name="Schleper C."/>
            <person name="Guy L."/>
            <person name="Ettema T.J."/>
        </authorList>
    </citation>
    <scope>NUCLEOTIDE SEQUENCE</scope>
</reference>
<evidence type="ECO:0000313" key="1">
    <source>
        <dbReference type="EMBL" id="KKK52889.1"/>
    </source>
</evidence>
<gene>
    <name evidence="1" type="ORF">LCGC14_3100390</name>
</gene>
<proteinExistence type="predicted"/>
<dbReference type="AlphaFoldDB" id="A0A0F8YFI0"/>
<name>A0A0F8YFI0_9ZZZZ</name>
<accession>A0A0F8YFI0</accession>
<sequence>MFTREKLQSIKAEARTTERDAKSAAEAVVNKSWKKVLTELAFAAERLAHAADIVDAYTAR</sequence>
<organism evidence="1">
    <name type="scientific">marine sediment metagenome</name>
    <dbReference type="NCBI Taxonomy" id="412755"/>
    <lineage>
        <taxon>unclassified sequences</taxon>
        <taxon>metagenomes</taxon>
        <taxon>ecological metagenomes</taxon>
    </lineage>
</organism>
<comment type="caution">
    <text evidence="1">The sequence shown here is derived from an EMBL/GenBank/DDBJ whole genome shotgun (WGS) entry which is preliminary data.</text>
</comment>
<protein>
    <submittedName>
        <fullName evidence="1">Uncharacterized protein</fullName>
    </submittedName>
</protein>
<dbReference type="EMBL" id="LAZR01066786">
    <property type="protein sequence ID" value="KKK52889.1"/>
    <property type="molecule type" value="Genomic_DNA"/>
</dbReference>